<evidence type="ECO:0000313" key="1">
    <source>
        <dbReference type="EMBL" id="GGA33597.1"/>
    </source>
</evidence>
<gene>
    <name evidence="1" type="ORF">GCM10011498_38550</name>
</gene>
<keyword evidence="2" id="KW-1185">Reference proteome</keyword>
<dbReference type="AlphaFoldDB" id="A0A916R7C1"/>
<evidence type="ECO:0000313" key="2">
    <source>
        <dbReference type="Proteomes" id="UP000628017"/>
    </source>
</evidence>
<proteinExistence type="predicted"/>
<name>A0A916R7C1_9RHOB</name>
<dbReference type="Proteomes" id="UP000628017">
    <property type="component" value="Unassembled WGS sequence"/>
</dbReference>
<reference evidence="1" key="2">
    <citation type="submission" date="2020-09" db="EMBL/GenBank/DDBJ databases">
        <authorList>
            <person name="Sun Q."/>
            <person name="Zhou Y."/>
        </authorList>
    </citation>
    <scope>NUCLEOTIDE SEQUENCE</scope>
    <source>
        <strain evidence="1">CGMCC 1.15880</strain>
    </source>
</reference>
<sequence>MSIQLGLGFAVSLSVRCPIRPEFAVSLANRIFGQDTIEKPCASDTQSAPDALVNHNFVSAVNSC</sequence>
<dbReference type="EMBL" id="BMKA01000011">
    <property type="protein sequence ID" value="GGA33597.1"/>
    <property type="molecule type" value="Genomic_DNA"/>
</dbReference>
<accession>A0A916R7C1</accession>
<comment type="caution">
    <text evidence="1">The sequence shown here is derived from an EMBL/GenBank/DDBJ whole genome shotgun (WGS) entry which is preliminary data.</text>
</comment>
<organism evidence="1 2">
    <name type="scientific">Neptunicoccus cionae</name>
    <dbReference type="NCBI Taxonomy" id="2035344"/>
    <lineage>
        <taxon>Bacteria</taxon>
        <taxon>Pseudomonadati</taxon>
        <taxon>Pseudomonadota</taxon>
        <taxon>Alphaproteobacteria</taxon>
        <taxon>Rhodobacterales</taxon>
        <taxon>Paracoccaceae</taxon>
        <taxon>Neptunicoccus</taxon>
    </lineage>
</organism>
<reference evidence="1" key="1">
    <citation type="journal article" date="2014" name="Int. J. Syst. Evol. Microbiol.">
        <title>Complete genome sequence of Corynebacterium casei LMG S-19264T (=DSM 44701T), isolated from a smear-ripened cheese.</title>
        <authorList>
            <consortium name="US DOE Joint Genome Institute (JGI-PGF)"/>
            <person name="Walter F."/>
            <person name="Albersmeier A."/>
            <person name="Kalinowski J."/>
            <person name="Ruckert C."/>
        </authorList>
    </citation>
    <scope>NUCLEOTIDE SEQUENCE</scope>
    <source>
        <strain evidence="1">CGMCC 1.15880</strain>
    </source>
</reference>
<protein>
    <submittedName>
        <fullName evidence="1">Uncharacterized protein</fullName>
    </submittedName>
</protein>